<dbReference type="CDD" id="cd11017">
    <property type="entry name" value="Phytocyanin_like_1"/>
    <property type="match status" value="1"/>
</dbReference>
<dbReference type="Pfam" id="PF02298">
    <property type="entry name" value="Cu_bind_like"/>
    <property type="match status" value="1"/>
</dbReference>
<organism evidence="8 9">
    <name type="scientific">Oryza rufipogon</name>
    <name type="common">Brownbeard rice</name>
    <name type="synonym">Asian wild rice</name>
    <dbReference type="NCBI Taxonomy" id="4529"/>
    <lineage>
        <taxon>Eukaryota</taxon>
        <taxon>Viridiplantae</taxon>
        <taxon>Streptophyta</taxon>
        <taxon>Embryophyta</taxon>
        <taxon>Tracheophyta</taxon>
        <taxon>Spermatophyta</taxon>
        <taxon>Magnoliopsida</taxon>
        <taxon>Liliopsida</taxon>
        <taxon>Poales</taxon>
        <taxon>Poaceae</taxon>
        <taxon>BOP clade</taxon>
        <taxon>Oryzoideae</taxon>
        <taxon>Oryzeae</taxon>
        <taxon>Oryzinae</taxon>
        <taxon>Oryza</taxon>
    </lineage>
</organism>
<dbReference type="GO" id="GO:0005886">
    <property type="term" value="C:plasma membrane"/>
    <property type="evidence" value="ECO:0007669"/>
    <property type="project" value="TreeGrafter"/>
</dbReference>
<dbReference type="InterPro" id="IPR003245">
    <property type="entry name" value="Phytocyanin_dom"/>
</dbReference>
<evidence type="ECO:0000256" key="5">
    <source>
        <dbReference type="ARBA" id="ARBA00037626"/>
    </source>
</evidence>
<evidence type="ECO:0000313" key="9">
    <source>
        <dbReference type="Proteomes" id="UP000008022"/>
    </source>
</evidence>
<reference evidence="8" key="2">
    <citation type="submission" date="2015-06" db="UniProtKB">
        <authorList>
            <consortium name="EnsemblPlants"/>
        </authorList>
    </citation>
    <scope>IDENTIFICATION</scope>
</reference>
<feature type="domain" description="Phytocyanin" evidence="7">
    <location>
        <begin position="72"/>
        <end position="170"/>
    </location>
</feature>
<accession>A0A0E0QV01</accession>
<dbReference type="STRING" id="4529.A0A0E0QV01"/>
<keyword evidence="9" id="KW-1185">Reference proteome</keyword>
<comment type="similarity">
    <text evidence="4">Belongs to the early nodulin-like (ENODL) family.</text>
</comment>
<evidence type="ECO:0000259" key="7">
    <source>
        <dbReference type="PROSITE" id="PS51485"/>
    </source>
</evidence>
<dbReference type="OMA" id="WSGHDWI"/>
<evidence type="ECO:0000256" key="3">
    <source>
        <dbReference type="ARBA" id="ARBA00023180"/>
    </source>
</evidence>
<comment type="function">
    <text evidence="5">May act as a carbohydrate transporter.</text>
</comment>
<protein>
    <recommendedName>
        <fullName evidence="7">Phytocyanin domain-containing protein</fullName>
    </recommendedName>
</protein>
<dbReference type="EnsemblPlants" id="ORUFI09G20940.1">
    <property type="protein sequence ID" value="ORUFI09G20940.1"/>
    <property type="gene ID" value="ORUFI09G20940"/>
</dbReference>
<keyword evidence="1" id="KW-0732">Signal</keyword>
<dbReference type="HOGENOM" id="CLU_058719_3_0_1"/>
<evidence type="ECO:0000256" key="4">
    <source>
        <dbReference type="ARBA" id="ARBA00035011"/>
    </source>
</evidence>
<dbReference type="InterPro" id="IPR008972">
    <property type="entry name" value="Cupredoxin"/>
</dbReference>
<feature type="transmembrane region" description="Helical" evidence="6">
    <location>
        <begin position="46"/>
        <end position="69"/>
    </location>
</feature>
<evidence type="ECO:0000256" key="6">
    <source>
        <dbReference type="SAM" id="Phobius"/>
    </source>
</evidence>
<keyword evidence="6" id="KW-0472">Membrane</keyword>
<keyword evidence="2" id="KW-1015">Disulfide bond</keyword>
<name>A0A0E0QV01_ORYRU</name>
<evidence type="ECO:0000256" key="2">
    <source>
        <dbReference type="ARBA" id="ARBA00023157"/>
    </source>
</evidence>
<dbReference type="PANTHER" id="PTHR33021:SF13">
    <property type="entry name" value="OS09G0557900 PROTEIN"/>
    <property type="match status" value="1"/>
</dbReference>
<sequence>MVPCSGQRLNKKGSRFLTRTAHKSNQIARASLSPPLTLPLAPWVELGGGAMACHLLLVAVVAGFAVSLAGATDHIVGANHGWNPNIDYSLWSGNQTFYVGDLISFRYQKGTHNVFEVNQTGYDNCTMAGVAGNWTSGKGFIPLNDSRRYYFICGNGFCQAGMKVAITVHPLKHNATGDGAKNHGGDGAAQEAAAAAMPGAAVWMAVLAVAAAAVAILP</sequence>
<evidence type="ECO:0000313" key="8">
    <source>
        <dbReference type="EnsemblPlants" id="ORUFI09G20940.1"/>
    </source>
</evidence>
<dbReference type="eggNOG" id="ENOG502S1MH">
    <property type="taxonomic scope" value="Eukaryota"/>
</dbReference>
<dbReference type="FunFam" id="2.60.40.420:FF:000018">
    <property type="entry name" value="Lamin-like protein"/>
    <property type="match status" value="1"/>
</dbReference>
<reference evidence="9" key="1">
    <citation type="submission" date="2013-06" db="EMBL/GenBank/DDBJ databases">
        <authorList>
            <person name="Zhao Q."/>
        </authorList>
    </citation>
    <scope>NUCLEOTIDE SEQUENCE</scope>
    <source>
        <strain evidence="9">cv. W1943</strain>
    </source>
</reference>
<dbReference type="GO" id="GO:0009055">
    <property type="term" value="F:electron transfer activity"/>
    <property type="evidence" value="ECO:0007669"/>
    <property type="project" value="InterPro"/>
</dbReference>
<proteinExistence type="inferred from homology"/>
<dbReference type="InterPro" id="IPR039391">
    <property type="entry name" value="Phytocyanin-like"/>
</dbReference>
<dbReference type="AlphaFoldDB" id="A0A0E0QV01"/>
<dbReference type="SUPFAM" id="SSF49503">
    <property type="entry name" value="Cupredoxins"/>
    <property type="match status" value="1"/>
</dbReference>
<dbReference type="Gramene" id="ORUFI09G20940.1">
    <property type="protein sequence ID" value="ORUFI09G20940.1"/>
    <property type="gene ID" value="ORUFI09G20940"/>
</dbReference>
<keyword evidence="6" id="KW-1133">Transmembrane helix</keyword>
<dbReference type="PROSITE" id="PS51485">
    <property type="entry name" value="PHYTOCYANIN"/>
    <property type="match status" value="1"/>
</dbReference>
<keyword evidence="3" id="KW-0325">Glycoprotein</keyword>
<evidence type="ECO:0000256" key="1">
    <source>
        <dbReference type="ARBA" id="ARBA00022729"/>
    </source>
</evidence>
<dbReference type="Proteomes" id="UP000008022">
    <property type="component" value="Unassembled WGS sequence"/>
</dbReference>
<dbReference type="Gene3D" id="2.60.40.420">
    <property type="entry name" value="Cupredoxins - blue copper proteins"/>
    <property type="match status" value="1"/>
</dbReference>
<dbReference type="PANTHER" id="PTHR33021">
    <property type="entry name" value="BLUE COPPER PROTEIN"/>
    <property type="match status" value="1"/>
</dbReference>
<feature type="transmembrane region" description="Helical" evidence="6">
    <location>
        <begin position="200"/>
        <end position="217"/>
    </location>
</feature>
<keyword evidence="6" id="KW-0812">Transmembrane</keyword>